<evidence type="ECO:0000313" key="1">
    <source>
        <dbReference type="EMBL" id="EHL29327.1"/>
    </source>
</evidence>
<dbReference type="InParanoid" id="G9ETX6"/>
<evidence type="ECO:0000313" key="2">
    <source>
        <dbReference type="Proteomes" id="UP000002770"/>
    </source>
</evidence>
<gene>
    <name evidence="1" type="ORF">LDG_8763</name>
</gene>
<keyword evidence="2" id="KW-1185">Reference proteome</keyword>
<organism evidence="1 2">
    <name type="scientific">Legionella drancourtii LLAP12</name>
    <dbReference type="NCBI Taxonomy" id="658187"/>
    <lineage>
        <taxon>Bacteria</taxon>
        <taxon>Pseudomonadati</taxon>
        <taxon>Pseudomonadota</taxon>
        <taxon>Gammaproteobacteria</taxon>
        <taxon>Legionellales</taxon>
        <taxon>Legionellaceae</taxon>
        <taxon>Legionella</taxon>
    </lineage>
</organism>
<sequence>MNQKAFYKALGKIQDISIIAKFNQSGFSGFLPFFDMGVCGFFSLDYARAANEGRAHEWIKRIEKRDQEFIRYLIAERNEKYDFQFFPHTIEAQLISLSELNRATSNLLTHTHPIQDVAYNYQYNDFEYERDDPHPNSAENCAQIIANKMDPSNYCSQDTCMEAPHIQLSINVARKGLLPSTPFSHCLIFSMATIEKGGLDPAHLICVDANAGAFKIKNDTETIKKFLVAFDEQLVSGFNIASYELTGVTVDSIPKKGTDKWKKMKEYIQTDEQLGHDANYILSDLHQLNEFLRQQVEQLEASRKTKRVLFFKNTFETNTAEKIAKLKEIHRDTQIKLNELFQAGVNPLTYDEQLTEITKCMFSETMDAAKIHRNFFSFGQTESEKKLNQLNLSIKK</sequence>
<dbReference type="EMBL" id="JH413848">
    <property type="protein sequence ID" value="EHL29327.1"/>
    <property type="molecule type" value="Genomic_DNA"/>
</dbReference>
<reference evidence="1 2" key="1">
    <citation type="journal article" date="2011" name="BMC Genomics">
        <title>Insight into cross-talk between intra-amoebal pathogens.</title>
        <authorList>
            <person name="Gimenez G."/>
            <person name="Bertelli C."/>
            <person name="Moliner C."/>
            <person name="Robert C."/>
            <person name="Raoult D."/>
            <person name="Fournier P.E."/>
            <person name="Greub G."/>
        </authorList>
    </citation>
    <scope>NUCLEOTIDE SEQUENCE [LARGE SCALE GENOMIC DNA]</scope>
    <source>
        <strain evidence="1 2">LLAP12</strain>
    </source>
</reference>
<accession>G9ETX6</accession>
<dbReference type="eggNOG" id="ENOG5031I3R">
    <property type="taxonomic scope" value="Bacteria"/>
</dbReference>
<dbReference type="HOGENOM" id="CLU_695972_0_0_6"/>
<proteinExistence type="predicted"/>
<dbReference type="Proteomes" id="UP000002770">
    <property type="component" value="Unassembled WGS sequence"/>
</dbReference>
<dbReference type="STRING" id="658187.LDG_8763"/>
<name>G9ETX6_9GAMM</name>
<protein>
    <submittedName>
        <fullName evidence="1">Uncharacterized protein</fullName>
    </submittedName>
</protein>
<dbReference type="AlphaFoldDB" id="G9ETX6"/>